<proteinExistence type="predicted"/>
<dbReference type="EMBL" id="CYXO01000002">
    <property type="protein sequence ID" value="CUM77372.1"/>
    <property type="molecule type" value="Genomic_DNA"/>
</dbReference>
<feature type="compositionally biased region" description="Basic and acidic residues" evidence="1">
    <location>
        <begin position="41"/>
        <end position="51"/>
    </location>
</feature>
<feature type="region of interest" description="Disordered" evidence="1">
    <location>
        <begin position="315"/>
        <end position="376"/>
    </location>
</feature>
<accession>A0A173RHJ1</accession>
<name>A0A173RHJ1_9FIRM</name>
<feature type="transmembrane region" description="Helical" evidence="2">
    <location>
        <begin position="125"/>
        <end position="146"/>
    </location>
</feature>
<keyword evidence="2" id="KW-1133">Transmembrane helix</keyword>
<keyword evidence="2" id="KW-0812">Transmembrane</keyword>
<evidence type="ECO:0000256" key="1">
    <source>
        <dbReference type="SAM" id="MobiDB-lite"/>
    </source>
</evidence>
<dbReference type="Proteomes" id="UP000095597">
    <property type="component" value="Unassembled WGS sequence"/>
</dbReference>
<evidence type="ECO:0000313" key="4">
    <source>
        <dbReference type="Proteomes" id="UP000095597"/>
    </source>
</evidence>
<organism evidence="3 4">
    <name type="scientific">Dorea longicatena</name>
    <dbReference type="NCBI Taxonomy" id="88431"/>
    <lineage>
        <taxon>Bacteria</taxon>
        <taxon>Bacillati</taxon>
        <taxon>Bacillota</taxon>
        <taxon>Clostridia</taxon>
        <taxon>Lachnospirales</taxon>
        <taxon>Lachnospiraceae</taxon>
        <taxon>Dorea</taxon>
    </lineage>
</organism>
<keyword evidence="2" id="KW-0472">Membrane</keyword>
<evidence type="ECO:0000256" key="2">
    <source>
        <dbReference type="SAM" id="Phobius"/>
    </source>
</evidence>
<feature type="region of interest" description="Disordered" evidence="1">
    <location>
        <begin position="1"/>
        <end position="51"/>
    </location>
</feature>
<feature type="compositionally biased region" description="Low complexity" evidence="1">
    <location>
        <begin position="315"/>
        <end position="371"/>
    </location>
</feature>
<reference evidence="3 4" key="1">
    <citation type="submission" date="2015-09" db="EMBL/GenBank/DDBJ databases">
        <authorList>
            <consortium name="Pathogen Informatics"/>
        </authorList>
    </citation>
    <scope>NUCLEOTIDE SEQUENCE [LARGE SCALE GENOMIC DNA]</scope>
    <source>
        <strain evidence="3 4">2789STDY5834961</strain>
    </source>
</reference>
<protein>
    <submittedName>
        <fullName evidence="3">Uncharacterized protein</fullName>
    </submittedName>
</protein>
<gene>
    <name evidence="3" type="ORF">ERS852573_00475</name>
</gene>
<sequence>MEENNKQAGLDPEAKTEKLEAMPADQGQADATEKLSATEIPADKPKVAKMETAERRIEKSLAKQGVEHGEGDVHDALIPLYERYEFTGAAPTQEAFAEACRNQSVGQHVKDMPKDPFRPTGKRNALIAAGCVVAAAVIIAGGAFAYSQLTKPAEPSHTTPSTATVQQKEDGKVSVKVNCDGWNADTSTPIVVSVYSGDVKDTLTSTDENTVAPDPLFTKDVEAGVETDLDDIKDNGTYTIAVTGSPILDDGTIFDLPEPQVVDFDTAKGASVEITLIAKAADQVTEADIAAAQAAAVASGADAEKVSAKASNATNKAASAQGGTVASGTANAATKSNANKTGTTIPSGNNNQQGSNTGSSTGNTTQTHQHNWVPQTTTAHHDAVYKTETSYIHHDAVYETRTVSVCVTCGAENPSLQHSKNHALNGQSDQVREVEKKVLVKNAYDEPVTKQVLVSAAYDETVTTGYKCSDCGATKSN</sequence>
<dbReference type="AlphaFoldDB" id="A0A173RHJ1"/>
<evidence type="ECO:0000313" key="3">
    <source>
        <dbReference type="EMBL" id="CUM77372.1"/>
    </source>
</evidence>